<dbReference type="AlphaFoldDB" id="A0A183EA51"/>
<gene>
    <name evidence="1" type="ORF">GPUH_LOCUS17841</name>
</gene>
<evidence type="ECO:0000313" key="2">
    <source>
        <dbReference type="Proteomes" id="UP000271098"/>
    </source>
</evidence>
<proteinExistence type="predicted"/>
<name>A0A183EA51_9BILA</name>
<reference evidence="1 2" key="2">
    <citation type="submission" date="2018-11" db="EMBL/GenBank/DDBJ databases">
        <authorList>
            <consortium name="Pathogen Informatics"/>
        </authorList>
    </citation>
    <scope>NUCLEOTIDE SEQUENCE [LARGE SCALE GENOMIC DNA]</scope>
</reference>
<dbReference type="Proteomes" id="UP000271098">
    <property type="component" value="Unassembled WGS sequence"/>
</dbReference>
<evidence type="ECO:0000313" key="1">
    <source>
        <dbReference type="EMBL" id="VDN30552.1"/>
    </source>
</evidence>
<dbReference type="EMBL" id="UYRT01085769">
    <property type="protein sequence ID" value="VDN30552.1"/>
    <property type="molecule type" value="Genomic_DNA"/>
</dbReference>
<sequence>MSGTSADNVWICFFAEKPNRLLRQMGDDCLADGRARPRNETRDAQCARTVLGRRANTILQERQQNVMRNVNRPDKSLL</sequence>
<organism evidence="3">
    <name type="scientific">Gongylonema pulchrum</name>
    <dbReference type="NCBI Taxonomy" id="637853"/>
    <lineage>
        <taxon>Eukaryota</taxon>
        <taxon>Metazoa</taxon>
        <taxon>Ecdysozoa</taxon>
        <taxon>Nematoda</taxon>
        <taxon>Chromadorea</taxon>
        <taxon>Rhabditida</taxon>
        <taxon>Spirurina</taxon>
        <taxon>Spiruromorpha</taxon>
        <taxon>Spiruroidea</taxon>
        <taxon>Gongylonematidae</taxon>
        <taxon>Gongylonema</taxon>
    </lineage>
</organism>
<keyword evidence="2" id="KW-1185">Reference proteome</keyword>
<protein>
    <submittedName>
        <fullName evidence="3">Secreted protein</fullName>
    </submittedName>
</protein>
<evidence type="ECO:0000313" key="3">
    <source>
        <dbReference type="WBParaSite" id="GPUH_0001786701-mRNA-1"/>
    </source>
</evidence>
<dbReference type="WBParaSite" id="GPUH_0001786701-mRNA-1">
    <property type="protein sequence ID" value="GPUH_0001786701-mRNA-1"/>
    <property type="gene ID" value="GPUH_0001786701"/>
</dbReference>
<accession>A0A183EA51</accession>
<reference evidence="3" key="1">
    <citation type="submission" date="2016-06" db="UniProtKB">
        <authorList>
            <consortium name="WormBaseParasite"/>
        </authorList>
    </citation>
    <scope>IDENTIFICATION</scope>
</reference>